<accession>A0AAV0AUA6</accession>
<gene>
    <name evidence="2" type="ORF">PPACK8108_LOCUS8193</name>
</gene>
<reference evidence="2" key="1">
    <citation type="submission" date="2022-06" db="EMBL/GenBank/DDBJ databases">
        <authorList>
            <consortium name="SYNGENTA / RWTH Aachen University"/>
        </authorList>
    </citation>
    <scope>NUCLEOTIDE SEQUENCE</scope>
</reference>
<sequence length="209" mass="23544">MSGQCLQRHSSSEDRIKLRIEAELQPSDLKNCSDLNIFGNTELIDPQSIPGVCLRRNLHNSSSREVGLVCQRGSNTIQQIRRRNFNTLDSPNGIDPSSKVSTPPPPRPARSQKRLPLAECTRSIEDVPKLSTPLSLRSLNENLRGLLKTNKNQRSTREIYIQPKLTQGDERNRTLTFDSTLTSTGDTSQMFHTPISRILSEVRRVRTLG</sequence>
<dbReference type="Proteomes" id="UP001153365">
    <property type="component" value="Unassembled WGS sequence"/>
</dbReference>
<evidence type="ECO:0000313" key="2">
    <source>
        <dbReference type="EMBL" id="CAH7673305.1"/>
    </source>
</evidence>
<evidence type="ECO:0000313" key="3">
    <source>
        <dbReference type="Proteomes" id="UP001153365"/>
    </source>
</evidence>
<name>A0AAV0AUA6_PHAPC</name>
<dbReference type="EMBL" id="CALTRL010001666">
    <property type="protein sequence ID" value="CAH7673305.1"/>
    <property type="molecule type" value="Genomic_DNA"/>
</dbReference>
<protein>
    <submittedName>
        <fullName evidence="2">Uncharacterized protein</fullName>
    </submittedName>
</protein>
<dbReference type="AlphaFoldDB" id="A0AAV0AUA6"/>
<organism evidence="2 3">
    <name type="scientific">Phakopsora pachyrhizi</name>
    <name type="common">Asian soybean rust disease fungus</name>
    <dbReference type="NCBI Taxonomy" id="170000"/>
    <lineage>
        <taxon>Eukaryota</taxon>
        <taxon>Fungi</taxon>
        <taxon>Dikarya</taxon>
        <taxon>Basidiomycota</taxon>
        <taxon>Pucciniomycotina</taxon>
        <taxon>Pucciniomycetes</taxon>
        <taxon>Pucciniales</taxon>
        <taxon>Phakopsoraceae</taxon>
        <taxon>Phakopsora</taxon>
    </lineage>
</organism>
<keyword evidence="3" id="KW-1185">Reference proteome</keyword>
<feature type="region of interest" description="Disordered" evidence="1">
    <location>
        <begin position="84"/>
        <end position="115"/>
    </location>
</feature>
<comment type="caution">
    <text evidence="2">The sequence shown here is derived from an EMBL/GenBank/DDBJ whole genome shotgun (WGS) entry which is preliminary data.</text>
</comment>
<evidence type="ECO:0000256" key="1">
    <source>
        <dbReference type="SAM" id="MobiDB-lite"/>
    </source>
</evidence>
<proteinExistence type="predicted"/>